<protein>
    <submittedName>
        <fullName evidence="2">Uncharacterized protein</fullName>
    </submittedName>
</protein>
<evidence type="ECO:0000256" key="1">
    <source>
        <dbReference type="SAM" id="Coils"/>
    </source>
</evidence>
<comment type="caution">
    <text evidence="2">The sequence shown here is derived from an EMBL/GenBank/DDBJ whole genome shotgun (WGS) entry which is preliminary data.</text>
</comment>
<accession>A0ABQ9JIT1</accession>
<evidence type="ECO:0000313" key="3">
    <source>
        <dbReference type="Proteomes" id="UP001162164"/>
    </source>
</evidence>
<dbReference type="Proteomes" id="UP001162164">
    <property type="component" value="Unassembled WGS sequence"/>
</dbReference>
<name>A0ABQ9JIT1_9CUCU</name>
<organism evidence="2 3">
    <name type="scientific">Molorchus minor</name>
    <dbReference type="NCBI Taxonomy" id="1323400"/>
    <lineage>
        <taxon>Eukaryota</taxon>
        <taxon>Metazoa</taxon>
        <taxon>Ecdysozoa</taxon>
        <taxon>Arthropoda</taxon>
        <taxon>Hexapoda</taxon>
        <taxon>Insecta</taxon>
        <taxon>Pterygota</taxon>
        <taxon>Neoptera</taxon>
        <taxon>Endopterygota</taxon>
        <taxon>Coleoptera</taxon>
        <taxon>Polyphaga</taxon>
        <taxon>Cucujiformia</taxon>
        <taxon>Chrysomeloidea</taxon>
        <taxon>Cerambycidae</taxon>
        <taxon>Lamiinae</taxon>
        <taxon>Monochamini</taxon>
        <taxon>Molorchus</taxon>
    </lineage>
</organism>
<dbReference type="EMBL" id="JAPWTJ010000471">
    <property type="protein sequence ID" value="KAJ8978123.1"/>
    <property type="molecule type" value="Genomic_DNA"/>
</dbReference>
<proteinExistence type="predicted"/>
<reference evidence="2" key="1">
    <citation type="journal article" date="2023" name="Insect Mol. Biol.">
        <title>Genome sequencing provides insights into the evolution of gene families encoding plant cell wall-degrading enzymes in longhorned beetles.</title>
        <authorList>
            <person name="Shin N.R."/>
            <person name="Okamura Y."/>
            <person name="Kirsch R."/>
            <person name="Pauchet Y."/>
        </authorList>
    </citation>
    <scope>NUCLEOTIDE SEQUENCE</scope>
    <source>
        <strain evidence="2">MMC_N1</strain>
    </source>
</reference>
<keyword evidence="3" id="KW-1185">Reference proteome</keyword>
<keyword evidence="1" id="KW-0175">Coiled coil</keyword>
<feature type="coiled-coil region" evidence="1">
    <location>
        <begin position="66"/>
        <end position="107"/>
    </location>
</feature>
<evidence type="ECO:0000313" key="2">
    <source>
        <dbReference type="EMBL" id="KAJ8978123.1"/>
    </source>
</evidence>
<sequence>MENQLKELQHENKQLLNMIQKAEEPCMSRTASCSTISMVNLQYKYEELLANYNGLLKILEMRISDIRKYQGENAKLKQEIESMKTNLQGCEEEINNLVEKLEKLKYKKDGKVSNLGCPIKSGHLPNKLKFERHESFKLREERETLALVHNHAWKRIAYYIIQIKKSSDPDKALLLQEIRKNNILTYENFQQQQEIAYLQSLLKLKRCKSNETISSESKNSNK</sequence>
<gene>
    <name evidence="2" type="ORF">NQ317_014178</name>
</gene>